<dbReference type="KEGG" id="anr:Ana3638_06160"/>
<keyword evidence="1" id="KW-0472">Membrane</keyword>
<sequence length="557" mass="62057">MSDCQKNIKHSTNDLLSTNDTKLIKVQQRSRESSYNKATFRCLARVFGTAMLTAALLVLSFVAPTAVKANAETTETTVTSADYYQSAEKANLEKQIDAITQYYGLCLDNYKNAKNGIGSEVTVKADIDPSIVSSMGLEGLNSVKAAIKSMQTDKKAKSEISLFTNDKEFTKLDVYVDINKELEYILIPELSKAYLKLSMNPANGVSNQTPMPFTTKELMDLLYNNPLSEESLNKLLVKYTSILVEDLNDVSVINDNVTASGINEVATKAAVQITKKTQLDIAEKVLKTAKSDTELADLYVKFKLGTKQDYTNVINAALVQITDEKSKADTEDKVLVMNVWVNADGNIIARNFTYDTEPGTSFLGYVSAKKDSEIGFEAWYTPNNDEKYAIDGRLKEEGKAVTGDIQLALNDGTSPVPDKFLIKLDNFSYTSDSYTSYMNGKFTITGNLLSGMSIAVDCTGKDKRQTMKMDFAQYEKNQVSVLIDSKIIDYKDFKLPDKSAKIYDMETQMEDYMASTDIQKFLKGINKKIDVKGINAIIDQMLYPSMQMEQNQLDMKN</sequence>
<feature type="transmembrane region" description="Helical" evidence="1">
    <location>
        <begin position="42"/>
        <end position="63"/>
    </location>
</feature>
<gene>
    <name evidence="2" type="ORF">Ana3638_06160</name>
</gene>
<organism evidence="2 3">
    <name type="scientific">Anaerocolumna sedimenticola</name>
    <dbReference type="NCBI Taxonomy" id="2696063"/>
    <lineage>
        <taxon>Bacteria</taxon>
        <taxon>Bacillati</taxon>
        <taxon>Bacillota</taxon>
        <taxon>Clostridia</taxon>
        <taxon>Lachnospirales</taxon>
        <taxon>Lachnospiraceae</taxon>
        <taxon>Anaerocolumna</taxon>
    </lineage>
</organism>
<keyword evidence="1" id="KW-1133">Transmembrane helix</keyword>
<evidence type="ECO:0000313" key="2">
    <source>
        <dbReference type="EMBL" id="QHQ60408.1"/>
    </source>
</evidence>
<keyword evidence="1" id="KW-0812">Transmembrane</keyword>
<reference evidence="2 3" key="1">
    <citation type="submission" date="2020-01" db="EMBL/GenBank/DDBJ databases">
        <title>Genome analysis of Anaerocolumna sp. CBA3638.</title>
        <authorList>
            <person name="Kim J."/>
            <person name="Roh S.W."/>
        </authorList>
    </citation>
    <scope>NUCLEOTIDE SEQUENCE [LARGE SCALE GENOMIC DNA]</scope>
    <source>
        <strain evidence="2 3">CBA3638</strain>
    </source>
</reference>
<evidence type="ECO:0000313" key="3">
    <source>
        <dbReference type="Proteomes" id="UP000464314"/>
    </source>
</evidence>
<dbReference type="AlphaFoldDB" id="A0A6P1TM53"/>
<accession>A0A6P1TM53</accession>
<protein>
    <submittedName>
        <fullName evidence="2">Uncharacterized protein</fullName>
    </submittedName>
</protein>
<dbReference type="RefSeq" id="WP_161837244.1">
    <property type="nucleotide sequence ID" value="NZ_CP048000.1"/>
</dbReference>
<name>A0A6P1TM53_9FIRM</name>
<dbReference type="Proteomes" id="UP000464314">
    <property type="component" value="Chromosome"/>
</dbReference>
<keyword evidence="3" id="KW-1185">Reference proteome</keyword>
<proteinExistence type="predicted"/>
<evidence type="ECO:0000256" key="1">
    <source>
        <dbReference type="SAM" id="Phobius"/>
    </source>
</evidence>
<dbReference type="EMBL" id="CP048000">
    <property type="protein sequence ID" value="QHQ60408.1"/>
    <property type="molecule type" value="Genomic_DNA"/>
</dbReference>